<reference evidence="2" key="2">
    <citation type="submission" date="2015-01" db="EMBL/GenBank/DDBJ databases">
        <title>Evolutionary Origins and Diversification of the Mycorrhizal Mutualists.</title>
        <authorList>
            <consortium name="DOE Joint Genome Institute"/>
            <consortium name="Mycorrhizal Genomics Consortium"/>
            <person name="Kohler A."/>
            <person name="Kuo A."/>
            <person name="Nagy L.G."/>
            <person name="Floudas D."/>
            <person name="Copeland A."/>
            <person name="Barry K.W."/>
            <person name="Cichocki N."/>
            <person name="Veneault-Fourrey C."/>
            <person name="LaButti K."/>
            <person name="Lindquist E.A."/>
            <person name="Lipzen A."/>
            <person name="Lundell T."/>
            <person name="Morin E."/>
            <person name="Murat C."/>
            <person name="Riley R."/>
            <person name="Ohm R."/>
            <person name="Sun H."/>
            <person name="Tunlid A."/>
            <person name="Henrissat B."/>
            <person name="Grigoriev I.V."/>
            <person name="Hibbett D.S."/>
            <person name="Martin F."/>
        </authorList>
    </citation>
    <scope>NUCLEOTIDE SEQUENCE [LARGE SCALE GENOMIC DNA]</scope>
    <source>
        <strain evidence="2">F 1598</strain>
    </source>
</reference>
<gene>
    <name evidence="1" type="ORF">PILCRDRAFT_624251</name>
</gene>
<accession>A0A0C3ATD3</accession>
<dbReference type="EMBL" id="KN833027">
    <property type="protein sequence ID" value="KIM77178.1"/>
    <property type="molecule type" value="Genomic_DNA"/>
</dbReference>
<dbReference type="Proteomes" id="UP000054166">
    <property type="component" value="Unassembled WGS sequence"/>
</dbReference>
<proteinExistence type="predicted"/>
<dbReference type="AlphaFoldDB" id="A0A0C3ATD3"/>
<keyword evidence="2" id="KW-1185">Reference proteome</keyword>
<dbReference type="InParanoid" id="A0A0C3ATD3"/>
<organism evidence="1 2">
    <name type="scientific">Piloderma croceum (strain F 1598)</name>
    <dbReference type="NCBI Taxonomy" id="765440"/>
    <lineage>
        <taxon>Eukaryota</taxon>
        <taxon>Fungi</taxon>
        <taxon>Dikarya</taxon>
        <taxon>Basidiomycota</taxon>
        <taxon>Agaricomycotina</taxon>
        <taxon>Agaricomycetes</taxon>
        <taxon>Agaricomycetidae</taxon>
        <taxon>Atheliales</taxon>
        <taxon>Atheliaceae</taxon>
        <taxon>Piloderma</taxon>
    </lineage>
</organism>
<evidence type="ECO:0000313" key="1">
    <source>
        <dbReference type="EMBL" id="KIM77178.1"/>
    </source>
</evidence>
<sequence length="50" mass="6080">MLFVTGGGSFLVREGWSCKAWRRHLRTRTPVFFIRHQRPRFRTGLIYFHT</sequence>
<name>A0A0C3ATD3_PILCF</name>
<evidence type="ECO:0000313" key="2">
    <source>
        <dbReference type="Proteomes" id="UP000054166"/>
    </source>
</evidence>
<reference evidence="1 2" key="1">
    <citation type="submission" date="2014-04" db="EMBL/GenBank/DDBJ databases">
        <authorList>
            <consortium name="DOE Joint Genome Institute"/>
            <person name="Kuo A."/>
            <person name="Tarkka M."/>
            <person name="Buscot F."/>
            <person name="Kohler A."/>
            <person name="Nagy L.G."/>
            <person name="Floudas D."/>
            <person name="Copeland A."/>
            <person name="Barry K.W."/>
            <person name="Cichocki N."/>
            <person name="Veneault-Fourrey C."/>
            <person name="LaButti K."/>
            <person name="Lindquist E.A."/>
            <person name="Lipzen A."/>
            <person name="Lundell T."/>
            <person name="Morin E."/>
            <person name="Murat C."/>
            <person name="Sun H."/>
            <person name="Tunlid A."/>
            <person name="Henrissat B."/>
            <person name="Grigoriev I.V."/>
            <person name="Hibbett D.S."/>
            <person name="Martin F."/>
            <person name="Nordberg H.P."/>
            <person name="Cantor M.N."/>
            <person name="Hua S.X."/>
        </authorList>
    </citation>
    <scope>NUCLEOTIDE SEQUENCE [LARGE SCALE GENOMIC DNA]</scope>
    <source>
        <strain evidence="1 2">F 1598</strain>
    </source>
</reference>
<protein>
    <submittedName>
        <fullName evidence="1">Uncharacterized protein</fullName>
    </submittedName>
</protein>
<dbReference type="HOGENOM" id="CLU_3125606_0_0_1"/>